<dbReference type="FunFam" id="1.10.238.10:FF:000001">
    <property type="entry name" value="Calmodulin 1"/>
    <property type="match status" value="1"/>
</dbReference>
<gene>
    <name evidence="4" type="ORF">AGLY_013448</name>
</gene>
<dbReference type="CDD" id="cd00051">
    <property type="entry name" value="EFh"/>
    <property type="match status" value="1"/>
</dbReference>
<evidence type="ECO:0000313" key="5">
    <source>
        <dbReference type="Proteomes" id="UP000475862"/>
    </source>
</evidence>
<dbReference type="SMART" id="SM00054">
    <property type="entry name" value="EFh"/>
    <property type="match status" value="2"/>
</dbReference>
<dbReference type="SUPFAM" id="SSF47473">
    <property type="entry name" value="EF-hand"/>
    <property type="match status" value="1"/>
</dbReference>
<protein>
    <recommendedName>
        <fullName evidence="3">EF-hand domain-containing protein</fullName>
    </recommendedName>
</protein>
<dbReference type="InterPro" id="IPR018247">
    <property type="entry name" value="EF_Hand_1_Ca_BS"/>
</dbReference>
<dbReference type="GO" id="GO:0005509">
    <property type="term" value="F:calcium ion binding"/>
    <property type="evidence" value="ECO:0007669"/>
    <property type="project" value="InterPro"/>
</dbReference>
<keyword evidence="5" id="KW-1185">Reference proteome</keyword>
<feature type="domain" description="EF-hand" evidence="3">
    <location>
        <begin position="139"/>
        <end position="174"/>
    </location>
</feature>
<evidence type="ECO:0000256" key="2">
    <source>
        <dbReference type="ARBA" id="ARBA00022837"/>
    </source>
</evidence>
<feature type="domain" description="EF-hand" evidence="3">
    <location>
        <begin position="30"/>
        <end position="65"/>
    </location>
</feature>
<dbReference type="AlphaFoldDB" id="A0A6G0T6P6"/>
<dbReference type="InterPro" id="IPR050403">
    <property type="entry name" value="Myosin_RLC"/>
</dbReference>
<comment type="caution">
    <text evidence="4">The sequence shown here is derived from an EMBL/GenBank/DDBJ whole genome shotgun (WGS) entry which is preliminary data.</text>
</comment>
<name>A0A6G0T6P6_APHGL</name>
<dbReference type="PROSITE" id="PS50222">
    <property type="entry name" value="EF_HAND_2"/>
    <property type="match status" value="2"/>
</dbReference>
<evidence type="ECO:0000256" key="1">
    <source>
        <dbReference type="ARBA" id="ARBA00022737"/>
    </source>
</evidence>
<evidence type="ECO:0000313" key="4">
    <source>
        <dbReference type="EMBL" id="KAE9526800.1"/>
    </source>
</evidence>
<dbReference type="InterPro" id="IPR011992">
    <property type="entry name" value="EF-hand-dom_pair"/>
</dbReference>
<reference evidence="4 5" key="1">
    <citation type="submission" date="2019-08" db="EMBL/GenBank/DDBJ databases">
        <title>The genome of the soybean aphid Biotype 1, its phylome, world population structure and adaptation to the North American continent.</title>
        <authorList>
            <person name="Giordano R."/>
            <person name="Donthu R.K."/>
            <person name="Hernandez A.G."/>
            <person name="Wright C.L."/>
            <person name="Zimin A.V."/>
        </authorList>
    </citation>
    <scope>NUCLEOTIDE SEQUENCE [LARGE SCALE GENOMIC DNA]</scope>
    <source>
        <tissue evidence="4">Whole aphids</tissue>
    </source>
</reference>
<evidence type="ECO:0000259" key="3">
    <source>
        <dbReference type="PROSITE" id="PS50222"/>
    </source>
</evidence>
<dbReference type="PANTHER" id="PTHR23049">
    <property type="entry name" value="MYOSIN REGULATORY LIGHT CHAIN 2"/>
    <property type="match status" value="1"/>
</dbReference>
<dbReference type="Proteomes" id="UP000475862">
    <property type="component" value="Unassembled WGS sequence"/>
</dbReference>
<dbReference type="PROSITE" id="PS00018">
    <property type="entry name" value="EF_HAND_1"/>
    <property type="match status" value="1"/>
</dbReference>
<sequence>MSLTKSTKSSVTKKRAHRELSNVIAMFDHVQIQDFRRAFNLVDQNNDGLIDKKDLYDMLISLGTLIYTQNPAGPFKAPSRCYISYTSTIIIDSSLILYSKVDRIKPNADHLVEMINDVSVPINFQMFLTLFSKRLRGTDPEDVIKNAFSCFDENNEGCIDVDRLRELLVTTGDRFTDEDVDEIFHEAPISEGKLNYIEFIRVLKHGAKEIDDKVET</sequence>
<keyword evidence="2" id="KW-0106">Calcium</keyword>
<dbReference type="OrthoDB" id="429467at2759"/>
<dbReference type="InterPro" id="IPR002048">
    <property type="entry name" value="EF_hand_dom"/>
</dbReference>
<accession>A0A6G0T6P6</accession>
<proteinExistence type="predicted"/>
<keyword evidence="1" id="KW-0677">Repeat</keyword>
<organism evidence="4 5">
    <name type="scientific">Aphis glycines</name>
    <name type="common">Soybean aphid</name>
    <dbReference type="NCBI Taxonomy" id="307491"/>
    <lineage>
        <taxon>Eukaryota</taxon>
        <taxon>Metazoa</taxon>
        <taxon>Ecdysozoa</taxon>
        <taxon>Arthropoda</taxon>
        <taxon>Hexapoda</taxon>
        <taxon>Insecta</taxon>
        <taxon>Pterygota</taxon>
        <taxon>Neoptera</taxon>
        <taxon>Paraneoptera</taxon>
        <taxon>Hemiptera</taxon>
        <taxon>Sternorrhyncha</taxon>
        <taxon>Aphidomorpha</taxon>
        <taxon>Aphidoidea</taxon>
        <taxon>Aphididae</taxon>
        <taxon>Aphidini</taxon>
        <taxon>Aphis</taxon>
        <taxon>Aphis</taxon>
    </lineage>
</organism>
<dbReference type="Pfam" id="PF13499">
    <property type="entry name" value="EF-hand_7"/>
    <property type="match status" value="1"/>
</dbReference>
<dbReference type="Pfam" id="PF13405">
    <property type="entry name" value="EF-hand_6"/>
    <property type="match status" value="1"/>
</dbReference>
<dbReference type="Gene3D" id="1.10.238.10">
    <property type="entry name" value="EF-hand"/>
    <property type="match status" value="2"/>
</dbReference>
<dbReference type="EMBL" id="VYZN01000054">
    <property type="protein sequence ID" value="KAE9526800.1"/>
    <property type="molecule type" value="Genomic_DNA"/>
</dbReference>